<reference evidence="10" key="2">
    <citation type="journal article" date="2008" name="Nucleic Acids Res.">
        <title>The rice annotation project database (RAP-DB): 2008 update.</title>
        <authorList>
            <consortium name="The rice annotation project (RAP)"/>
        </authorList>
    </citation>
    <scope>GENOME REANNOTATION</scope>
    <source>
        <strain evidence="10">cv. Nipponbare</strain>
    </source>
</reference>
<dbReference type="Proteomes" id="UP000000763">
    <property type="component" value="Chromosome 11"/>
</dbReference>
<dbReference type="EMBL" id="AC133006">
    <property type="protein sequence ID" value="AAX92911.1"/>
    <property type="molecule type" value="Genomic_DNA"/>
</dbReference>
<name>Q2R731_ORYSJ</name>
<sequence length="1323" mass="150052">MATPARFSTKPHVFDGTDFFHWCSRMQSYIMAEDYDIWRKVSHPYVIPEAINTAAEKTAFEQICKARNILLSGISRSGYDRVAHLQTAHEIWVALSNFHQGTNNIKELHRDLFKTEYIKFEMKPGEALDDYLSRFNKILSDLRFVDSSYDANYPESEISRHFLNGLDMSIWEMKVTSIQESVNMSTLTLDSLYTKLKTHEMNVLSRKADSKSSALVSSSSSLDVDASSSKPSFIVVFNATSDDQLEQIEEEDLALDANRIARAMNNARNRKRGGPNRCFECGSIDHLRSHCPKLGRGKRKDKDGEKTNNNKLKGSSQARKFKENLRRAFDQVYAVFEPSSDVDGESGDDDKGKNISGVCFMARGESNIEYEDHECEKMYRKQEFIIESLKSEIDRLKSLIPNDDDCSNCHVEYMEDVVKNNELLSCPKCRKSKGVMVDCENCANLEKEVSYLKNSLQRFSDGVGARSGEILVQPDTNKTVFKSIGIMSTVNTSSSKSNVVRAKSPVVACVAKSSSSNNVSTQREILAHKQKKEREIAFAKSKWQKSGFPSRKPALVARKENVWIVDSGCSRHITGDKNWFFLKKASTTKSIIFGDASTSVVLATGLVEVNEKFELKNVALVEDLKYNLLSVSQIVDEEFEVHFKKTGNKVFDSRGDSVLNISRYGRVFKTDFENPVSPVITCLVAKFDKDVMFWHRKLGYVGVDHLTRLSGLDLVRGLSKLKKDLDLVCTSCRHAKIVSTSHALIVSVMTDAPGQLLHMDTVGPARVQSVGGKWYVLVIVDNFSRYSWVFFMATKDESFQHFRGLFLRLDHEFLGSLKRIRSDNGGEFKNASFEQFCNERGLEHEFSSPRVPKQNGVVERKNCDLVEMARTMLDEYKTPRKFWAEAINTACYISNRVLLRSKVGKTSYELRFGHQPKVSHLRVFGCKCFVLKSGNLDKFEARSTDGLFLGYPAHTRGYHVLILEINKIHETCEVSFDEASPDTRPEVAGFKLYHMDVKSAFLNGFIQAEVYVKQPPGFENSDFSNHVFKLSKALDGLKQAPRAWYDRLKNFLLAKGFTMGKVDKTLFVLKHGDNQLFVQVYVDDIIFGCSTHALVIDFAETMHKEFEMSMMGELLYFLGLQIKQTHQGTFVHQTKYTKDLLRRFKMENCRPISTSIGSTAVLDPDEDGEAVDQKQCRSMIGSLLYLTASSPDIQFVVCLCARFQASPCASHCQAVKRIMSCCSQILWLLSTLKDYGLTFEKVPLFCDNTSAINIAKNPIQHSRTKHIDIRFHFLRDHVEKGDVELQFLDTKLQIADIFTKPLDSNRFAFLRGELGIIHPFGMV</sequence>
<dbReference type="InterPro" id="IPR054722">
    <property type="entry name" value="PolX-like_BBD"/>
</dbReference>
<evidence type="ECO:0000256" key="2">
    <source>
        <dbReference type="ARBA" id="ARBA00022723"/>
    </source>
</evidence>
<reference evidence="10" key="1">
    <citation type="journal article" date="2005" name="Nature">
        <title>The map-based sequence of the rice genome.</title>
        <authorList>
            <consortium name="International rice genome sequencing project (IRGSP)"/>
            <person name="Matsumoto T."/>
            <person name="Wu J."/>
            <person name="Kanamori H."/>
            <person name="Katayose Y."/>
            <person name="Fujisawa M."/>
            <person name="Namiki N."/>
            <person name="Mizuno H."/>
            <person name="Yamamoto K."/>
            <person name="Antonio B.A."/>
            <person name="Baba T."/>
            <person name="Sakata K."/>
            <person name="Nagamura Y."/>
            <person name="Aoki H."/>
            <person name="Arikawa K."/>
            <person name="Arita K."/>
            <person name="Bito T."/>
            <person name="Chiden Y."/>
            <person name="Fujitsuka N."/>
            <person name="Fukunaka R."/>
            <person name="Hamada M."/>
            <person name="Harada C."/>
            <person name="Hayashi A."/>
            <person name="Hijishita S."/>
            <person name="Honda M."/>
            <person name="Hosokawa S."/>
            <person name="Ichikawa Y."/>
            <person name="Idonuma A."/>
            <person name="Iijima M."/>
            <person name="Ikeda M."/>
            <person name="Ikeno M."/>
            <person name="Ito K."/>
            <person name="Ito S."/>
            <person name="Ito T."/>
            <person name="Ito Y."/>
            <person name="Ito Y."/>
            <person name="Iwabuchi A."/>
            <person name="Kamiya K."/>
            <person name="Karasawa W."/>
            <person name="Kurita K."/>
            <person name="Katagiri S."/>
            <person name="Kikuta A."/>
            <person name="Kobayashi H."/>
            <person name="Kobayashi N."/>
            <person name="Machita K."/>
            <person name="Maehara T."/>
            <person name="Masukawa M."/>
            <person name="Mizubayashi T."/>
            <person name="Mukai Y."/>
            <person name="Nagasaki H."/>
            <person name="Nagata Y."/>
            <person name="Naito S."/>
            <person name="Nakashima M."/>
            <person name="Nakama Y."/>
            <person name="Nakamichi Y."/>
            <person name="Nakamura M."/>
            <person name="Meguro A."/>
            <person name="Negishi M."/>
            <person name="Ohta I."/>
            <person name="Ohta T."/>
            <person name="Okamoto M."/>
            <person name="Ono N."/>
            <person name="Saji S."/>
            <person name="Sakaguchi M."/>
            <person name="Sakai K."/>
            <person name="Shibata M."/>
            <person name="Shimokawa T."/>
            <person name="Song J."/>
            <person name="Takazaki Y."/>
            <person name="Terasawa K."/>
            <person name="Tsugane M."/>
            <person name="Tsuji K."/>
            <person name="Ueda S."/>
            <person name="Waki K."/>
            <person name="Yamagata H."/>
            <person name="Yamamoto M."/>
            <person name="Yamamoto S."/>
            <person name="Yamane H."/>
            <person name="Yoshiki S."/>
            <person name="Yoshihara R."/>
            <person name="Yukawa K."/>
            <person name="Zhong H."/>
            <person name="Yano M."/>
            <person name="Yuan Q."/>
            <person name="Ouyang S."/>
            <person name="Liu J."/>
            <person name="Jones K.M."/>
            <person name="Gansberger K."/>
            <person name="Moffat K."/>
            <person name="Hill J."/>
            <person name="Bera J."/>
            <person name="Fadrosh D."/>
            <person name="Jin S."/>
            <person name="Johri S."/>
            <person name="Kim M."/>
            <person name="Overton L."/>
            <person name="Reardon M."/>
            <person name="Tsitrin T."/>
            <person name="Vuong H."/>
            <person name="Weaver B."/>
            <person name="Ciecko A."/>
            <person name="Tallon L."/>
            <person name="Jackson J."/>
            <person name="Pai G."/>
            <person name="Aken S.V."/>
            <person name="Utterback T."/>
            <person name="Reidmuller S."/>
            <person name="Feldblyum T."/>
            <person name="Hsiao J."/>
            <person name="Zismann V."/>
            <person name="Iobst S."/>
            <person name="de Vazeille A.R."/>
            <person name="Buell C.R."/>
            <person name="Ying K."/>
            <person name="Li Y."/>
            <person name="Lu T."/>
            <person name="Huang Y."/>
            <person name="Zhao Q."/>
            <person name="Feng Q."/>
            <person name="Zhang L."/>
            <person name="Zhu J."/>
            <person name="Weng Q."/>
            <person name="Mu J."/>
            <person name="Lu Y."/>
            <person name="Fan D."/>
            <person name="Liu Y."/>
            <person name="Guan J."/>
            <person name="Zhang Y."/>
            <person name="Yu S."/>
            <person name="Liu X."/>
            <person name="Zhang Y."/>
            <person name="Hong G."/>
            <person name="Han B."/>
            <person name="Choisne N."/>
            <person name="Demange N."/>
            <person name="Orjeda G."/>
            <person name="Samain S."/>
            <person name="Cattolico L."/>
            <person name="Pelletier E."/>
            <person name="Couloux A."/>
            <person name="Segurens B."/>
            <person name="Wincker P."/>
            <person name="D'Hont A."/>
            <person name="Scarpelli C."/>
            <person name="Weissenbach J."/>
            <person name="Salanoubat M."/>
            <person name="Quetier F."/>
            <person name="Yu Y."/>
            <person name="Kim H.R."/>
            <person name="Rambo T."/>
            <person name="Currie J."/>
            <person name="Collura K."/>
            <person name="Luo M."/>
            <person name="Yang T."/>
            <person name="Ammiraju J.S.S."/>
            <person name="Engler F."/>
            <person name="Soderlund C."/>
            <person name="Wing R.A."/>
            <person name="Palmer L.E."/>
            <person name="de la Bastide M."/>
            <person name="Spiegel L."/>
            <person name="Nascimento L."/>
            <person name="Zutavern T."/>
            <person name="O'Shaughnessy A."/>
            <person name="Dike S."/>
            <person name="Dedhia N."/>
            <person name="Preston R."/>
            <person name="Balija V."/>
            <person name="McCombie W.R."/>
            <person name="Chow T."/>
            <person name="Chen H."/>
            <person name="Chung M."/>
            <person name="Chen C."/>
            <person name="Shaw J."/>
            <person name="Wu H."/>
            <person name="Hsiao K."/>
            <person name="Chao Y."/>
            <person name="Chu M."/>
            <person name="Cheng C."/>
            <person name="Hour A."/>
            <person name="Lee P."/>
            <person name="Lin S."/>
            <person name="Lin Y."/>
            <person name="Liou J."/>
            <person name="Liu S."/>
            <person name="Hsing Y."/>
            <person name="Raghuvanshi S."/>
            <person name="Mohanty A."/>
            <person name="Bharti A.K."/>
            <person name="Gaur A."/>
            <person name="Gupta V."/>
            <person name="Kumar D."/>
            <person name="Ravi V."/>
            <person name="Vij S."/>
            <person name="Kapur A."/>
            <person name="Khurana P."/>
            <person name="Khurana P."/>
            <person name="Khurana J.P."/>
            <person name="Tyagi A.K."/>
            <person name="Gaikwad K."/>
            <person name="Singh A."/>
            <person name="Dalal V."/>
            <person name="Srivastava S."/>
            <person name="Dixit A."/>
            <person name="Pal A.K."/>
            <person name="Ghazi I.A."/>
            <person name="Yadav M."/>
            <person name="Pandit A."/>
            <person name="Bhargava A."/>
            <person name="Sureshbabu K."/>
            <person name="Batra K."/>
            <person name="Sharma T.R."/>
            <person name="Mohapatra T."/>
            <person name="Singh N.K."/>
            <person name="Messing J."/>
            <person name="Nelson A.B."/>
            <person name="Fuks G."/>
            <person name="Kavchok S."/>
            <person name="Keizer G."/>
            <person name="Linton E."/>
            <person name="Llaca V."/>
            <person name="Song R."/>
            <person name="Tanyolac B."/>
            <person name="Young S."/>
            <person name="Ho-Il K."/>
            <person name="Hahn J.H."/>
            <person name="Sangsakoo G."/>
            <person name="Vanavichit A."/>
            <person name="de Mattos Luiz.A.T."/>
            <person name="Zimmer P.D."/>
            <person name="Malone G."/>
            <person name="Dellagostin O."/>
            <person name="de Oliveira A.C."/>
            <person name="Bevan M."/>
            <person name="Bancroft I."/>
            <person name="Minx P."/>
            <person name="Cordum H."/>
            <person name="Wilson R."/>
            <person name="Cheng Z."/>
            <person name="Jin W."/>
            <person name="Jiang J."/>
            <person name="Leong S.A."/>
            <person name="Iwama H."/>
            <person name="Gojobori T."/>
            <person name="Itoh T."/>
            <person name="Niimura Y."/>
            <person name="Fujii Y."/>
            <person name="Habara T."/>
            <person name="Sakai H."/>
            <person name="Sato Y."/>
            <person name="Wilson G."/>
            <person name="Kumar K."/>
            <person name="McCouch S."/>
            <person name="Juretic N."/>
            <person name="Hoen D."/>
            <person name="Wright S."/>
            <person name="Bruskiewich R."/>
            <person name="Bureau T."/>
            <person name="Miyao A."/>
            <person name="Hirochika H."/>
            <person name="Nishikawa T."/>
            <person name="Kadowaki K."/>
            <person name="Sugiura M."/>
            <person name="Burr B."/>
            <person name="Sasaki T."/>
        </authorList>
    </citation>
    <scope>NUCLEOTIDE SEQUENCE [LARGE SCALE GENOMIC DNA]</scope>
    <source>
        <strain evidence="10">cv. Nipponbare</strain>
    </source>
</reference>
<keyword evidence="2" id="KW-0479">Metal-binding</keyword>
<dbReference type="GO" id="GO:0008270">
    <property type="term" value="F:zinc ion binding"/>
    <property type="evidence" value="ECO:0007669"/>
    <property type="project" value="UniProtKB-KW"/>
</dbReference>
<dbReference type="Pfam" id="PF00665">
    <property type="entry name" value="rve"/>
    <property type="match status" value="1"/>
</dbReference>
<dbReference type="PROSITE" id="PS50994">
    <property type="entry name" value="INTEGRASE"/>
    <property type="match status" value="1"/>
</dbReference>
<dbReference type="PANTHER" id="PTHR42648">
    <property type="entry name" value="TRANSPOSASE, PUTATIVE-RELATED"/>
    <property type="match status" value="1"/>
</dbReference>
<dbReference type="InterPro" id="IPR001584">
    <property type="entry name" value="Integrase_cat-core"/>
</dbReference>
<dbReference type="InterPro" id="IPR039537">
    <property type="entry name" value="Retrotran_Ty1/copia-like"/>
</dbReference>
<evidence type="ECO:0000313" key="9">
    <source>
        <dbReference type="EMBL" id="AAX92911.1"/>
    </source>
</evidence>
<evidence type="ECO:0000256" key="6">
    <source>
        <dbReference type="SAM" id="MobiDB-lite"/>
    </source>
</evidence>
<dbReference type="SUPFAM" id="SSF53098">
    <property type="entry name" value="Ribonuclease H-like"/>
    <property type="match status" value="1"/>
</dbReference>
<evidence type="ECO:0000313" key="10">
    <source>
        <dbReference type="Proteomes" id="UP000000763"/>
    </source>
</evidence>
<dbReference type="Gene3D" id="3.30.420.10">
    <property type="entry name" value="Ribonuclease H-like superfamily/Ribonuclease H"/>
    <property type="match status" value="1"/>
</dbReference>
<dbReference type="Pfam" id="PF25597">
    <property type="entry name" value="SH3_retrovirus"/>
    <property type="match status" value="1"/>
</dbReference>
<protein>
    <submittedName>
        <fullName evidence="9">Retrotransposon protein, putative, unclassified</fullName>
    </submittedName>
</protein>
<dbReference type="Pfam" id="PF07727">
    <property type="entry name" value="RVT_2"/>
    <property type="match status" value="1"/>
</dbReference>
<feature type="domain" description="Integrase catalytic" evidence="8">
    <location>
        <begin position="749"/>
        <end position="915"/>
    </location>
</feature>
<accession>Q2R731</accession>
<organism evidence="9 10">
    <name type="scientific">Oryza sativa subsp. japonica</name>
    <name type="common">Rice</name>
    <dbReference type="NCBI Taxonomy" id="39947"/>
    <lineage>
        <taxon>Eukaryota</taxon>
        <taxon>Viridiplantae</taxon>
        <taxon>Streptophyta</taxon>
        <taxon>Embryophyta</taxon>
        <taxon>Tracheophyta</taxon>
        <taxon>Spermatophyta</taxon>
        <taxon>Magnoliopsida</taxon>
        <taxon>Liliopsida</taxon>
        <taxon>Poales</taxon>
        <taxon>Poaceae</taxon>
        <taxon>BOP clade</taxon>
        <taxon>Oryzoideae</taxon>
        <taxon>Oryzeae</taxon>
        <taxon>Oryzinae</taxon>
        <taxon>Oryza</taxon>
        <taxon>Oryza sativa</taxon>
    </lineage>
</organism>
<dbReference type="PANTHER" id="PTHR42648:SF21">
    <property type="entry name" value="CYSTEINE-RICH RLK (RECEPTOR-LIKE PROTEIN KINASE) 8"/>
    <property type="match status" value="1"/>
</dbReference>
<dbReference type="InterPro" id="IPR043502">
    <property type="entry name" value="DNA/RNA_pol_sf"/>
</dbReference>
<evidence type="ECO:0000256" key="1">
    <source>
        <dbReference type="ARBA" id="ARBA00022670"/>
    </source>
</evidence>
<evidence type="ECO:0000259" key="8">
    <source>
        <dbReference type="PROSITE" id="PS50994"/>
    </source>
</evidence>
<dbReference type="PROSITE" id="PS50158">
    <property type="entry name" value="ZF_CCHC"/>
    <property type="match status" value="1"/>
</dbReference>
<dbReference type="InterPro" id="IPR057670">
    <property type="entry name" value="SH3_retrovirus"/>
</dbReference>
<dbReference type="CDD" id="cd09272">
    <property type="entry name" value="RNase_HI_RT_Ty1"/>
    <property type="match status" value="1"/>
</dbReference>
<keyword evidence="5" id="KW-0863">Zinc-finger</keyword>
<evidence type="ECO:0000256" key="5">
    <source>
        <dbReference type="PROSITE-ProRule" id="PRU00047"/>
    </source>
</evidence>
<dbReference type="InterPro" id="IPR025724">
    <property type="entry name" value="GAG-pre-integrase_dom"/>
</dbReference>
<dbReference type="InterPro" id="IPR013103">
    <property type="entry name" value="RVT_2"/>
</dbReference>
<dbReference type="SUPFAM" id="SSF56672">
    <property type="entry name" value="DNA/RNA polymerases"/>
    <property type="match status" value="1"/>
</dbReference>
<proteinExistence type="predicted"/>
<keyword evidence="4" id="KW-0378">Hydrolase</keyword>
<gene>
    <name evidence="9" type="ordered locus">LOC_Os11g17990</name>
</gene>
<dbReference type="InterPro" id="IPR012337">
    <property type="entry name" value="RNaseH-like_sf"/>
</dbReference>
<dbReference type="Pfam" id="PF22936">
    <property type="entry name" value="Pol_BBD"/>
    <property type="match status" value="1"/>
</dbReference>
<keyword evidence="3" id="KW-0064">Aspartyl protease</keyword>
<evidence type="ECO:0000256" key="3">
    <source>
        <dbReference type="ARBA" id="ARBA00022750"/>
    </source>
</evidence>
<evidence type="ECO:0000256" key="4">
    <source>
        <dbReference type="ARBA" id="ARBA00022801"/>
    </source>
</evidence>
<feature type="region of interest" description="Disordered" evidence="6">
    <location>
        <begin position="292"/>
        <end position="317"/>
    </location>
</feature>
<dbReference type="GO" id="GO:0015074">
    <property type="term" value="P:DNA integration"/>
    <property type="evidence" value="ECO:0007669"/>
    <property type="project" value="InterPro"/>
</dbReference>
<feature type="domain" description="CCHC-type" evidence="7">
    <location>
        <begin position="277"/>
        <end position="293"/>
    </location>
</feature>
<keyword evidence="5" id="KW-0862">Zinc</keyword>
<evidence type="ECO:0000259" key="7">
    <source>
        <dbReference type="PROSITE" id="PS50158"/>
    </source>
</evidence>
<keyword evidence="1" id="KW-0645">Protease</keyword>
<dbReference type="GO" id="GO:0004190">
    <property type="term" value="F:aspartic-type endopeptidase activity"/>
    <property type="evidence" value="ECO:0007669"/>
    <property type="project" value="UniProtKB-KW"/>
</dbReference>
<dbReference type="Pfam" id="PF14223">
    <property type="entry name" value="Retrotran_gag_2"/>
    <property type="match status" value="1"/>
</dbReference>
<dbReference type="Pfam" id="PF13976">
    <property type="entry name" value="gag_pre-integrs"/>
    <property type="match status" value="1"/>
</dbReference>
<dbReference type="GO" id="GO:0006508">
    <property type="term" value="P:proteolysis"/>
    <property type="evidence" value="ECO:0007669"/>
    <property type="project" value="UniProtKB-KW"/>
</dbReference>
<dbReference type="GO" id="GO:0003676">
    <property type="term" value="F:nucleic acid binding"/>
    <property type="evidence" value="ECO:0007669"/>
    <property type="project" value="InterPro"/>
</dbReference>
<dbReference type="InterPro" id="IPR036397">
    <property type="entry name" value="RNaseH_sf"/>
</dbReference>
<dbReference type="InterPro" id="IPR001878">
    <property type="entry name" value="Znf_CCHC"/>
</dbReference>